<proteinExistence type="predicted"/>
<protein>
    <recommendedName>
        <fullName evidence="1">Tox-HNH-HHH domain-containing protein</fullName>
    </recommendedName>
</protein>
<keyword evidence="3" id="KW-1185">Reference proteome</keyword>
<name>A0ABS8WGU6_9GAMM</name>
<feature type="domain" description="Tox-HNH-HHH" evidence="1">
    <location>
        <begin position="100"/>
        <end position="160"/>
    </location>
</feature>
<reference evidence="2 3" key="1">
    <citation type="journal article" date="2022" name="Environ. Microbiol. Rep.">
        <title>Eco-phylogenetic analyses reveal divergent evolution of vitamin B12 metabolism in the marine bacterial family 'Psychromonadaceae'.</title>
        <authorList>
            <person name="Jin X."/>
            <person name="Yang Y."/>
            <person name="Cao H."/>
            <person name="Gao B."/>
            <person name="Zhao Z."/>
        </authorList>
    </citation>
    <scope>NUCLEOTIDE SEQUENCE [LARGE SCALE GENOMIC DNA]</scope>
    <source>
        <strain evidence="2 3">MKS20</strain>
    </source>
</reference>
<dbReference type="EMBL" id="JAIMJA010000029">
    <property type="protein sequence ID" value="MCE2596991.1"/>
    <property type="molecule type" value="Genomic_DNA"/>
</dbReference>
<dbReference type="RefSeq" id="WP_233054741.1">
    <property type="nucleotide sequence ID" value="NZ_JAIMJA010000029.1"/>
</dbReference>
<comment type="caution">
    <text evidence="2">The sequence shown here is derived from an EMBL/GenBank/DDBJ whole genome shotgun (WGS) entry which is preliminary data.</text>
</comment>
<dbReference type="Pfam" id="PF15637">
    <property type="entry name" value="Tox-HNH-HHH"/>
    <property type="match status" value="1"/>
</dbReference>
<dbReference type="InterPro" id="IPR028915">
    <property type="entry name" value="Tox-HNH-HHH_dom"/>
</dbReference>
<accession>A0ABS8WGU6</accession>
<dbReference type="Proteomes" id="UP001201273">
    <property type="component" value="Unassembled WGS sequence"/>
</dbReference>
<sequence length="169" mass="19783">MIFINPLSISISFKFSVNNELTVDLLVANQHTRFGNCCGGLVFEAGNAVGIFRWVSQLLFPRNGKAFWGEWLKMNPDSLSHTNKALIEGLNPRTGERLYRTNKKGIKVYYDHIAPRVDNTWIKHFPEHKDFKFQRIEHHHVDEGRWAIPLPWDLHRGKGNYNIWHNFND</sequence>
<organism evidence="2 3">
    <name type="scientific">Motilimonas cestriensis</name>
    <dbReference type="NCBI Taxonomy" id="2742685"/>
    <lineage>
        <taxon>Bacteria</taxon>
        <taxon>Pseudomonadati</taxon>
        <taxon>Pseudomonadota</taxon>
        <taxon>Gammaproteobacteria</taxon>
        <taxon>Alteromonadales</taxon>
        <taxon>Alteromonadales genera incertae sedis</taxon>
        <taxon>Motilimonas</taxon>
    </lineage>
</organism>
<gene>
    <name evidence="2" type="ORF">K6Y31_19630</name>
</gene>
<evidence type="ECO:0000313" key="2">
    <source>
        <dbReference type="EMBL" id="MCE2596991.1"/>
    </source>
</evidence>
<evidence type="ECO:0000313" key="3">
    <source>
        <dbReference type="Proteomes" id="UP001201273"/>
    </source>
</evidence>
<evidence type="ECO:0000259" key="1">
    <source>
        <dbReference type="Pfam" id="PF15637"/>
    </source>
</evidence>